<comment type="caution">
    <text evidence="2">The sequence shown here is derived from an EMBL/GenBank/DDBJ whole genome shotgun (WGS) entry which is preliminary data.</text>
</comment>
<dbReference type="OrthoDB" id="9773582at2"/>
<dbReference type="Gene3D" id="1.20.144.10">
    <property type="entry name" value="Phosphatidic acid phosphatase type 2/haloperoxidase"/>
    <property type="match status" value="1"/>
</dbReference>
<dbReference type="PANTHER" id="PTHR14969">
    <property type="entry name" value="SPHINGOSINE-1-PHOSPHATE PHOSPHOHYDROLASE"/>
    <property type="match status" value="1"/>
</dbReference>
<feature type="domain" description="Phosphatidic acid phosphatase type 2/haloperoxidase" evidence="1">
    <location>
        <begin position="75"/>
        <end position="186"/>
    </location>
</feature>
<dbReference type="Proteomes" id="UP000240572">
    <property type="component" value="Unassembled WGS sequence"/>
</dbReference>
<evidence type="ECO:0000313" key="3">
    <source>
        <dbReference type="Proteomes" id="UP000240572"/>
    </source>
</evidence>
<dbReference type="RefSeq" id="WP_106522090.1">
    <property type="nucleotide sequence ID" value="NZ_PYGD01000002.1"/>
</dbReference>
<sequence length="194" mass="21529">MKYRVCFFVVVLCTCHQLRAQNFDVNLLRRINARSMADQGYWMHTSNSVYYAAPTFTAGNIAYGLIYKDRTALKNGFESALSVGICLAVSGGIKSMVNRNRPTQSYPGEIVSYSDSKGKSFPSGHTTLAFATATTLALEYKKWYITVPAYAWAASVGYSRMRLGRHYPTDVACGALIGIGSGYLSHWITKKIFK</sequence>
<evidence type="ECO:0000313" key="2">
    <source>
        <dbReference type="EMBL" id="PSK93058.1"/>
    </source>
</evidence>
<gene>
    <name evidence="2" type="ORF">B0I18_10227</name>
</gene>
<dbReference type="AlphaFoldDB" id="A0A2P8D770"/>
<dbReference type="SMART" id="SM00014">
    <property type="entry name" value="acidPPc"/>
    <property type="match status" value="1"/>
</dbReference>
<reference evidence="2 3" key="1">
    <citation type="submission" date="2018-03" db="EMBL/GenBank/DDBJ databases">
        <title>Genomic Encyclopedia of Type Strains, Phase III (KMG-III): the genomes of soil and plant-associated and newly described type strains.</title>
        <authorList>
            <person name="Whitman W."/>
        </authorList>
    </citation>
    <scope>NUCLEOTIDE SEQUENCE [LARGE SCALE GENOMIC DNA]</scope>
    <source>
        <strain evidence="2 3">CGMCC 1.12700</strain>
    </source>
</reference>
<dbReference type="InterPro" id="IPR036938">
    <property type="entry name" value="PAP2/HPO_sf"/>
</dbReference>
<dbReference type="EMBL" id="PYGD01000002">
    <property type="protein sequence ID" value="PSK93058.1"/>
    <property type="molecule type" value="Genomic_DNA"/>
</dbReference>
<proteinExistence type="predicted"/>
<evidence type="ECO:0000259" key="1">
    <source>
        <dbReference type="SMART" id="SM00014"/>
    </source>
</evidence>
<dbReference type="SUPFAM" id="SSF48317">
    <property type="entry name" value="Acid phosphatase/Vanadium-dependent haloperoxidase"/>
    <property type="match status" value="1"/>
</dbReference>
<dbReference type="InterPro" id="IPR000326">
    <property type="entry name" value="PAP2/HPO"/>
</dbReference>
<protein>
    <submittedName>
        <fullName evidence="2">Undecaprenyl-diphosphatase</fullName>
    </submittedName>
</protein>
<dbReference type="Pfam" id="PF01569">
    <property type="entry name" value="PAP2"/>
    <property type="match status" value="1"/>
</dbReference>
<accession>A0A2P8D770</accession>
<organism evidence="2 3">
    <name type="scientific">Taibaiella chishuiensis</name>
    <dbReference type="NCBI Taxonomy" id="1434707"/>
    <lineage>
        <taxon>Bacteria</taxon>
        <taxon>Pseudomonadati</taxon>
        <taxon>Bacteroidota</taxon>
        <taxon>Chitinophagia</taxon>
        <taxon>Chitinophagales</taxon>
        <taxon>Chitinophagaceae</taxon>
        <taxon>Taibaiella</taxon>
    </lineage>
</organism>
<keyword evidence="3" id="KW-1185">Reference proteome</keyword>
<name>A0A2P8D770_9BACT</name>
<dbReference type="PANTHER" id="PTHR14969:SF13">
    <property type="entry name" value="AT30094P"/>
    <property type="match status" value="1"/>
</dbReference>